<sequence>MSEAKYELVDVEIEEGGQDYTNNHHQTSASTTTSGYPGFLRKGASPAPGPPAGTVFVKTGGNALQAIGASILEQESVVRVIVPEGKMPGDSILVQCPHIHGRYVPTIIPGDAKQGTEFLVRIPPLNEDQNFSNSDIAAAGAMVVGKVTAKSALIAVGVASGVLLL</sequence>
<gene>
    <name evidence="1" type="ORF">CYCCA115_LOCUS15047</name>
</gene>
<evidence type="ECO:0000313" key="1">
    <source>
        <dbReference type="EMBL" id="CAJ1954455.1"/>
    </source>
</evidence>
<organism evidence="1 2">
    <name type="scientific">Cylindrotheca closterium</name>
    <dbReference type="NCBI Taxonomy" id="2856"/>
    <lineage>
        <taxon>Eukaryota</taxon>
        <taxon>Sar</taxon>
        <taxon>Stramenopiles</taxon>
        <taxon>Ochrophyta</taxon>
        <taxon>Bacillariophyta</taxon>
        <taxon>Bacillariophyceae</taxon>
        <taxon>Bacillariophycidae</taxon>
        <taxon>Bacillariales</taxon>
        <taxon>Bacillariaceae</taxon>
        <taxon>Cylindrotheca</taxon>
    </lineage>
</organism>
<dbReference type="EMBL" id="CAKOGP040001869">
    <property type="protein sequence ID" value="CAJ1954455.1"/>
    <property type="molecule type" value="Genomic_DNA"/>
</dbReference>
<keyword evidence="2" id="KW-1185">Reference proteome</keyword>
<accession>A0AAD2PVA7</accession>
<reference evidence="1" key="1">
    <citation type="submission" date="2023-08" db="EMBL/GenBank/DDBJ databases">
        <authorList>
            <person name="Audoor S."/>
            <person name="Bilcke G."/>
        </authorList>
    </citation>
    <scope>NUCLEOTIDE SEQUENCE</scope>
</reference>
<dbReference type="AlphaFoldDB" id="A0AAD2PVA7"/>
<proteinExistence type="predicted"/>
<dbReference type="Proteomes" id="UP001295423">
    <property type="component" value="Unassembled WGS sequence"/>
</dbReference>
<name>A0AAD2PVA7_9STRA</name>
<evidence type="ECO:0000313" key="2">
    <source>
        <dbReference type="Proteomes" id="UP001295423"/>
    </source>
</evidence>
<protein>
    <submittedName>
        <fullName evidence="1">Uncharacterized protein</fullName>
    </submittedName>
</protein>
<comment type="caution">
    <text evidence="1">The sequence shown here is derived from an EMBL/GenBank/DDBJ whole genome shotgun (WGS) entry which is preliminary data.</text>
</comment>